<keyword evidence="5" id="KW-0862">Zinc</keyword>
<protein>
    <submittedName>
        <fullName evidence="12">Double-stranded RNA-specific editase 1</fullName>
    </submittedName>
</protein>
<feature type="region of interest" description="Disordered" evidence="9">
    <location>
        <begin position="168"/>
        <end position="297"/>
    </location>
</feature>
<sequence length="1423" mass="149695">MGKHGSWAGPLRPGRGSATGGASQFVCSLPGRGHRQQLPPSTSATLAALRSVCLFFSRAFCEAAGDTLPHLAALPGRQCPRSGCASGRPQRRAAGGGRGGAPEPRWSHLGALGAGARVLSCSGCWEGSDSAQFGNCPEAAVAESGGGRSLDEAVSGGWWFRVSPRVPRGAPPAALSSRPRATGSGAALGAEQTRRPLHLAPPTPAAASNWPTRSCRARREGGRPKRPAPPSAKPCGSAAGGRCAPSPCGHRGHSEDGRARDSRRLAGSSAPVAGVSLARDRRPWPARSTEPGARRPAAVSAVTRRAAGPAALRARAVVRSGAFGLEVVERLFLLGAASPARLCTQGPSGRARWDSVLQARGLGKVPRHGQLARLGARGLHSPWSPGRGPHARQLHPGPQQTERPADIKGRVSCLSGVPGPVAVQASAAAPSGYQATPPVAQPPGAWGRVPAGRTCRPCPPSGTALRRGTLRAGDQAWPAGGCAGVSGCRVCGHVRTSCVGVSGVMCADRAACAARNLERLAMDLEDEENMSKAGRPAPCCSRSSSTGAEEPCGPAGGPAPASGAPGPSEGAPLSNGGGGGRKRALEEGSNGHAKYRLKRRRRAPGPALPKNALMQLNEIKPGLQYTLLSQTGPVHAPLFLMSVEVNGQVFEGSGPTKKKAKLQAAERALRSFVQFPNASEAHLAMGRAPSTHTDFTSDQADFPDALFNGFETPDRTELPFYLGTNGDAPLSPGGDLGLAASPAPAGLAQPPPPVPPFPPPSGKNPVMILNELRPGLKYDFLSESGESHAKSFVMSVVVDGQFFEGSGRNKKLAKARAAQSALATIFNLHLDQTPSRQPVASEGLQLHSPQVLADAVARLVLEKFGDLTDNFSSPHARRKVLAGVVMTTGTDVKDAKVISVSTGTKCINGEYMSDRGLALNDCHAEIISRRSLLRFLYTQLELCLSSKDDQKRSIFQKSERGGFRLKDSVQFHLYISTSPCGDARIFSPHEPILEEPADRHPNRKARGQLRTKIESGEGTIPVRSNASVQTWDGVLQGERLLTMSCSDKMARWNVVGVQGSLLSIFVEPIYFSSIILGSLYHGDHLSRAMYQRISGIEGLPPLYTLNKPLLSGNVSVARGKGSESPESQAAASQLSLVCKDTVKIRDFCAVVGAKATPSHGWAGPAGGRAARHAPACGHRKTDRRPVPVELQLPSPRWVLGVPPTSPIKDPAGGSEVASWPPSGAEGASWTPALPSVSPGRLRWLRLSVPSLRGLFTLHPSAFAPEAPERHPRYQGPWVPAAAAERPVTARRGGAGRTADSGQRAGISNAEARQPGKAPNFSVNWTVGDSAIEVINATTGKDELGRASRLCKHALYCRWMRVHGKVPAHLQRSKIAKPHLYHESKLVAREYQAAKACLFKAFIKAGLGAWVEKPTEQDQFAPTP</sequence>
<dbReference type="SUPFAM" id="SSF54768">
    <property type="entry name" value="dsRNA-binding domain-like"/>
    <property type="match status" value="2"/>
</dbReference>
<gene>
    <name evidence="12" type="ORF">J0S82_006621</name>
</gene>
<feature type="compositionally biased region" description="Low complexity" evidence="9">
    <location>
        <begin position="547"/>
        <end position="572"/>
    </location>
</feature>
<dbReference type="InterPro" id="IPR044459">
    <property type="entry name" value="ADAR2_DSRM_2"/>
</dbReference>
<keyword evidence="3" id="KW-0677">Repeat</keyword>
<dbReference type="GO" id="GO:0003725">
    <property type="term" value="F:double-stranded RNA binding"/>
    <property type="evidence" value="ECO:0007669"/>
    <property type="project" value="TreeGrafter"/>
</dbReference>
<dbReference type="Gene3D" id="3.30.160.20">
    <property type="match status" value="2"/>
</dbReference>
<evidence type="ECO:0000256" key="4">
    <source>
        <dbReference type="ARBA" id="ARBA00022801"/>
    </source>
</evidence>
<keyword evidence="4" id="KW-0378">Hydrolase</keyword>
<dbReference type="OrthoDB" id="10268011at2759"/>
<dbReference type="PANTHER" id="PTHR10910">
    <property type="entry name" value="EUKARYOTE SPECIFIC DSRNA BINDING PROTEIN"/>
    <property type="match status" value="1"/>
</dbReference>
<evidence type="ECO:0000259" key="11">
    <source>
        <dbReference type="PROSITE" id="PS50141"/>
    </source>
</evidence>
<dbReference type="Pfam" id="PF00035">
    <property type="entry name" value="dsrm"/>
    <property type="match status" value="2"/>
</dbReference>
<dbReference type="PANTHER" id="PTHR10910:SF58">
    <property type="entry name" value="DOUBLE-STRANDED RNA-SPECIFIC EDITASE 1"/>
    <property type="match status" value="1"/>
</dbReference>
<keyword evidence="2" id="KW-0479">Metal-binding</keyword>
<evidence type="ECO:0000256" key="1">
    <source>
        <dbReference type="ARBA" id="ARBA00004123"/>
    </source>
</evidence>
<dbReference type="SMART" id="SM00552">
    <property type="entry name" value="ADEAMc"/>
    <property type="match status" value="1"/>
</dbReference>
<dbReference type="GO" id="GO:0005730">
    <property type="term" value="C:nucleolus"/>
    <property type="evidence" value="ECO:0007669"/>
    <property type="project" value="TreeGrafter"/>
</dbReference>
<accession>A0A8J5ZT85</accession>
<reference evidence="12" key="1">
    <citation type="journal article" date="2021" name="Evol. Appl.">
        <title>The genome of the Pyrenean desman and the effects of bottlenecks and inbreeding on the genomic landscape of an endangered species.</title>
        <authorList>
            <person name="Escoda L."/>
            <person name="Castresana J."/>
        </authorList>
    </citation>
    <scope>NUCLEOTIDE SEQUENCE</scope>
    <source>
        <strain evidence="12">IBE-C5619</strain>
    </source>
</reference>
<dbReference type="CDD" id="cd19898">
    <property type="entry name" value="DSRM_RED1_rpt2"/>
    <property type="match status" value="1"/>
</dbReference>
<organism evidence="12 13">
    <name type="scientific">Galemys pyrenaicus</name>
    <name type="common">Iberian desman</name>
    <name type="synonym">Pyrenean desman</name>
    <dbReference type="NCBI Taxonomy" id="202257"/>
    <lineage>
        <taxon>Eukaryota</taxon>
        <taxon>Metazoa</taxon>
        <taxon>Chordata</taxon>
        <taxon>Craniata</taxon>
        <taxon>Vertebrata</taxon>
        <taxon>Euteleostomi</taxon>
        <taxon>Mammalia</taxon>
        <taxon>Eutheria</taxon>
        <taxon>Laurasiatheria</taxon>
        <taxon>Eulipotyphla</taxon>
        <taxon>Talpidae</taxon>
        <taxon>Galemys</taxon>
    </lineage>
</organism>
<dbReference type="CDD" id="cd19895">
    <property type="entry name" value="DSRM_RED1_rpt1"/>
    <property type="match status" value="1"/>
</dbReference>
<dbReference type="GO" id="GO:0006396">
    <property type="term" value="P:RNA processing"/>
    <property type="evidence" value="ECO:0007669"/>
    <property type="project" value="InterPro"/>
</dbReference>
<feature type="region of interest" description="Disordered" evidence="9">
    <location>
        <begin position="377"/>
        <end position="404"/>
    </location>
</feature>
<dbReference type="Proteomes" id="UP000700334">
    <property type="component" value="Unassembled WGS sequence"/>
</dbReference>
<feature type="compositionally biased region" description="Basic residues" evidence="9">
    <location>
        <begin position="593"/>
        <end position="603"/>
    </location>
</feature>
<keyword evidence="6 8" id="KW-0694">RNA-binding</keyword>
<dbReference type="InterPro" id="IPR002466">
    <property type="entry name" value="A_deamin"/>
</dbReference>
<keyword evidence="13" id="KW-1185">Reference proteome</keyword>
<dbReference type="FunFam" id="3.30.160.20:FF:000011">
    <property type="entry name" value="double-stranded RNA-specific editase 1 isoform X1"/>
    <property type="match status" value="1"/>
</dbReference>
<dbReference type="PROSITE" id="PS50137">
    <property type="entry name" value="DS_RBD"/>
    <property type="match status" value="2"/>
</dbReference>
<feature type="domain" description="DRBM" evidence="10">
    <location>
        <begin position="778"/>
        <end position="827"/>
    </location>
</feature>
<feature type="region of interest" description="Disordered" evidence="9">
    <location>
        <begin position="1210"/>
        <end position="1231"/>
    </location>
</feature>
<evidence type="ECO:0000256" key="7">
    <source>
        <dbReference type="ARBA" id="ARBA00023242"/>
    </source>
</evidence>
<dbReference type="GO" id="GO:0008251">
    <property type="term" value="F:tRNA-specific adenosine deaminase activity"/>
    <property type="evidence" value="ECO:0007669"/>
    <property type="project" value="TreeGrafter"/>
</dbReference>
<dbReference type="InterPro" id="IPR014720">
    <property type="entry name" value="dsRBD_dom"/>
</dbReference>
<proteinExistence type="predicted"/>
<feature type="region of interest" description="Disordered" evidence="9">
    <location>
        <begin position="527"/>
        <end position="609"/>
    </location>
</feature>
<evidence type="ECO:0000256" key="9">
    <source>
        <dbReference type="SAM" id="MobiDB-lite"/>
    </source>
</evidence>
<comment type="caution">
    <text evidence="12">The sequence shown here is derived from an EMBL/GenBank/DDBJ whole genome shotgun (WGS) entry which is preliminary data.</text>
</comment>
<evidence type="ECO:0000256" key="8">
    <source>
        <dbReference type="PROSITE-ProRule" id="PRU00266"/>
    </source>
</evidence>
<comment type="subcellular location">
    <subcellularLocation>
        <location evidence="1">Nucleus</location>
    </subcellularLocation>
</comment>
<dbReference type="GO" id="GO:0006382">
    <property type="term" value="P:adenosine to inosine editing"/>
    <property type="evidence" value="ECO:0007669"/>
    <property type="project" value="TreeGrafter"/>
</dbReference>
<dbReference type="FunFam" id="3.30.160.20:FF:000009">
    <property type="entry name" value="Adenosine deaminase RNA-specific B2 (inactive)"/>
    <property type="match status" value="1"/>
</dbReference>
<feature type="region of interest" description="Disordered" evidence="9">
    <location>
        <begin position="1"/>
        <end position="23"/>
    </location>
</feature>
<dbReference type="GO" id="GO:0046872">
    <property type="term" value="F:metal ion binding"/>
    <property type="evidence" value="ECO:0007669"/>
    <property type="project" value="UniProtKB-KW"/>
</dbReference>
<dbReference type="PROSITE" id="PS50141">
    <property type="entry name" value="A_DEAMIN_EDITASE"/>
    <property type="match status" value="1"/>
</dbReference>
<evidence type="ECO:0000256" key="6">
    <source>
        <dbReference type="ARBA" id="ARBA00022884"/>
    </source>
</evidence>
<evidence type="ECO:0000256" key="3">
    <source>
        <dbReference type="ARBA" id="ARBA00022737"/>
    </source>
</evidence>
<feature type="domain" description="A to I editase" evidence="11">
    <location>
        <begin position="899"/>
        <end position="1419"/>
    </location>
</feature>
<evidence type="ECO:0000259" key="10">
    <source>
        <dbReference type="PROSITE" id="PS50137"/>
    </source>
</evidence>
<dbReference type="GO" id="GO:0005737">
    <property type="term" value="C:cytoplasm"/>
    <property type="evidence" value="ECO:0007669"/>
    <property type="project" value="TreeGrafter"/>
</dbReference>
<dbReference type="SMART" id="SM00358">
    <property type="entry name" value="DSRM"/>
    <property type="match status" value="2"/>
</dbReference>
<feature type="compositionally biased region" description="Low complexity" evidence="9">
    <location>
        <begin position="168"/>
        <end position="181"/>
    </location>
</feature>
<name>A0A8J5ZT85_GALPY</name>
<dbReference type="InterPro" id="IPR044458">
    <property type="entry name" value="ADAR2_DSRM_1"/>
</dbReference>
<feature type="region of interest" description="Disordered" evidence="9">
    <location>
        <begin position="81"/>
        <end position="104"/>
    </location>
</feature>
<feature type="domain" description="DRBM" evidence="10">
    <location>
        <begin position="608"/>
        <end position="674"/>
    </location>
</feature>
<feature type="compositionally biased region" description="Basic and acidic residues" evidence="9">
    <location>
        <begin position="252"/>
        <end position="264"/>
    </location>
</feature>
<dbReference type="GO" id="GO:0003726">
    <property type="term" value="F:double-stranded RNA adenosine deaminase activity"/>
    <property type="evidence" value="ECO:0007669"/>
    <property type="project" value="TreeGrafter"/>
</dbReference>
<evidence type="ECO:0000256" key="5">
    <source>
        <dbReference type="ARBA" id="ARBA00022833"/>
    </source>
</evidence>
<feature type="region of interest" description="Disordered" evidence="9">
    <location>
        <begin position="1287"/>
        <end position="1318"/>
    </location>
</feature>
<evidence type="ECO:0000313" key="12">
    <source>
        <dbReference type="EMBL" id="KAG8505752.1"/>
    </source>
</evidence>
<dbReference type="EMBL" id="JAGFMF010012237">
    <property type="protein sequence ID" value="KAG8505752.1"/>
    <property type="molecule type" value="Genomic_DNA"/>
</dbReference>
<feature type="region of interest" description="Disordered" evidence="9">
    <location>
        <begin position="1162"/>
        <end position="1182"/>
    </location>
</feature>
<keyword evidence="7" id="KW-0539">Nucleus</keyword>
<evidence type="ECO:0000256" key="2">
    <source>
        <dbReference type="ARBA" id="ARBA00022723"/>
    </source>
</evidence>
<dbReference type="Pfam" id="PF02137">
    <property type="entry name" value="A_deamin"/>
    <property type="match status" value="2"/>
</dbReference>
<evidence type="ECO:0000313" key="13">
    <source>
        <dbReference type="Proteomes" id="UP000700334"/>
    </source>
</evidence>